<evidence type="ECO:0000313" key="1">
    <source>
        <dbReference type="EMBL" id="GGO68826.1"/>
    </source>
</evidence>
<reference evidence="1" key="2">
    <citation type="submission" date="2020-09" db="EMBL/GenBank/DDBJ databases">
        <authorList>
            <person name="Sun Q."/>
            <person name="Zhou Y."/>
        </authorList>
    </citation>
    <scope>NUCLEOTIDE SEQUENCE</scope>
    <source>
        <strain evidence="1">CGMCC 4.7368</strain>
    </source>
</reference>
<comment type="caution">
    <text evidence="1">The sequence shown here is derived from an EMBL/GenBank/DDBJ whole genome shotgun (WGS) entry which is preliminary data.</text>
</comment>
<keyword evidence="2" id="KW-1185">Reference proteome</keyword>
<dbReference type="Proteomes" id="UP000646523">
    <property type="component" value="Unassembled WGS sequence"/>
</dbReference>
<evidence type="ECO:0008006" key="3">
    <source>
        <dbReference type="Google" id="ProtNLM"/>
    </source>
</evidence>
<reference evidence="1" key="1">
    <citation type="journal article" date="2014" name="Int. J. Syst. Evol. Microbiol.">
        <title>Complete genome sequence of Corynebacterium casei LMG S-19264T (=DSM 44701T), isolated from a smear-ripened cheese.</title>
        <authorList>
            <consortium name="US DOE Joint Genome Institute (JGI-PGF)"/>
            <person name="Walter F."/>
            <person name="Albersmeier A."/>
            <person name="Kalinowski J."/>
            <person name="Ruckert C."/>
        </authorList>
    </citation>
    <scope>NUCLEOTIDE SEQUENCE</scope>
    <source>
        <strain evidence="1">CGMCC 4.7368</strain>
    </source>
</reference>
<protein>
    <recommendedName>
        <fullName evidence="3">HTH gntR-type domain-containing protein</fullName>
    </recommendedName>
</protein>
<name>A0A917YX81_9ACTN</name>
<organism evidence="1 2">
    <name type="scientific">Nonomuraea cavernae</name>
    <dbReference type="NCBI Taxonomy" id="2045107"/>
    <lineage>
        <taxon>Bacteria</taxon>
        <taxon>Bacillati</taxon>
        <taxon>Actinomycetota</taxon>
        <taxon>Actinomycetes</taxon>
        <taxon>Streptosporangiales</taxon>
        <taxon>Streptosporangiaceae</taxon>
        <taxon>Nonomuraea</taxon>
    </lineage>
</organism>
<proteinExistence type="predicted"/>
<accession>A0A917YX81</accession>
<dbReference type="AlphaFoldDB" id="A0A917YX81"/>
<evidence type="ECO:0000313" key="2">
    <source>
        <dbReference type="Proteomes" id="UP000646523"/>
    </source>
</evidence>
<sequence length="64" mass="6861">MAASHCGRRYACAAGTGWIESQQGKGCFVRGRPAMASVEQKRPGQAYLIRPETDTTGEVVEMAS</sequence>
<gene>
    <name evidence="1" type="ORF">GCM10012289_28510</name>
</gene>
<dbReference type="EMBL" id="BMNH01000006">
    <property type="protein sequence ID" value="GGO68826.1"/>
    <property type="molecule type" value="Genomic_DNA"/>
</dbReference>